<dbReference type="Proteomes" id="UP000067422">
    <property type="component" value="Chromosome 1"/>
</dbReference>
<sequence length="166" mass="18251">MKRRDVKDHHEKSVIDSFQAYLASNGATLTVVDSPDPPDAIVDINGARSWVEITDAFTSDAVARSITSAPADDVPHWACGKTVALNPEESFEEILTKVINKKLGNRQLQSIASNSGKGILLVGIYSVFHDDSDFPRLLEVARSALTSNSMFSSVYLYSWEHGFHKV</sequence>
<reference evidence="1" key="1">
    <citation type="submission" date="2018-01" db="EMBL/GenBank/DDBJ databases">
        <title>FDA dAtabase for Regulatory Grade micrObial Sequences (FDA-ARGOS): Supporting development and validation of Infectious Disease Dx tests.</title>
        <authorList>
            <person name="Hoffmann M."/>
            <person name="Allard M."/>
            <person name="Evans P."/>
            <person name="Brown E."/>
            <person name="Tallon L."/>
            <person name="Sadzewicz L."/>
            <person name="Sengamalay N."/>
            <person name="Ott S."/>
            <person name="Godinez A."/>
            <person name="Nagaraj S."/>
            <person name="Vyas G."/>
            <person name="Aluvathingal J."/>
            <person name="Nadendla S."/>
            <person name="Geyer C."/>
            <person name="Sichtig H."/>
        </authorList>
    </citation>
    <scope>NUCLEOTIDE SEQUENCE</scope>
    <source>
        <strain evidence="1">FDAARGOS_107</strain>
    </source>
</reference>
<evidence type="ECO:0000313" key="2">
    <source>
        <dbReference type="Proteomes" id="UP000067422"/>
    </source>
</evidence>
<proteinExistence type="predicted"/>
<evidence type="ECO:0008006" key="3">
    <source>
        <dbReference type="Google" id="ProtNLM"/>
    </source>
</evidence>
<dbReference type="EMBL" id="CP014038">
    <property type="protein sequence ID" value="AMF96675.1"/>
    <property type="molecule type" value="Genomic_DNA"/>
</dbReference>
<evidence type="ECO:0000313" key="1">
    <source>
        <dbReference type="EMBL" id="AMF96675.1"/>
    </source>
</evidence>
<accession>A0ABN4KUF7</accession>
<gene>
    <name evidence="1" type="ORF">AL538_02475</name>
</gene>
<dbReference type="RefSeq" id="WP_061065140.1">
    <property type="nucleotide sequence ID" value="NZ_CP014038.2"/>
</dbReference>
<name>A0ABN4KUF7_VIBHA</name>
<organism evidence="1 2">
    <name type="scientific">Vibrio harveyi</name>
    <name type="common">Beneckea harveyi</name>
    <dbReference type="NCBI Taxonomy" id="669"/>
    <lineage>
        <taxon>Bacteria</taxon>
        <taxon>Pseudomonadati</taxon>
        <taxon>Pseudomonadota</taxon>
        <taxon>Gammaproteobacteria</taxon>
        <taxon>Vibrionales</taxon>
        <taxon>Vibrionaceae</taxon>
        <taxon>Vibrio</taxon>
    </lineage>
</organism>
<keyword evidence="2" id="KW-1185">Reference proteome</keyword>
<protein>
    <recommendedName>
        <fullName evidence="3">DUF4253 domain-containing protein</fullName>
    </recommendedName>
</protein>